<proteinExistence type="predicted"/>
<dbReference type="Proteomes" id="UP000183671">
    <property type="component" value="Unassembled WGS sequence"/>
</dbReference>
<protein>
    <submittedName>
        <fullName evidence="3">Type VII secretion protein EssA</fullName>
    </submittedName>
</protein>
<reference evidence="3 4" key="1">
    <citation type="submission" date="2016-07" db="EMBL/GenBank/DDBJ databases">
        <title>A clinical isolate of carbapenem-resistant Streptococcus oralis with altered penicillin binding proteins.</title>
        <authorList>
            <person name="Kanji J.N."/>
            <person name="Bharat A."/>
            <person name="Naidu P."/>
            <person name="Martin I."/>
            <person name="Mulvey M.R."/>
            <person name="Panaro C.D."/>
        </authorList>
    </citation>
    <scope>NUCLEOTIDE SEQUENCE [LARGE SCALE GENOMIC DNA]</scope>
    <source>
        <strain evidence="3 4">SC15-3744</strain>
    </source>
</reference>
<comment type="caution">
    <text evidence="3">The sequence shown here is derived from an EMBL/GenBank/DDBJ whole genome shotgun (WGS) entry which is preliminary data.</text>
</comment>
<dbReference type="AlphaFoldDB" id="A0A1L8Q2E0"/>
<sequence>MMKKIKKYLLILCIVFPVLVYADDGSLKLDTDIITNSTQDTVKNRIESKYAPNLFLNRTQKVVDQRTQTTKELLQGAEQTIFTDSENHSIYRLETTGVKTSLFNQYTVEEKPSFKQSDYSIFKDWMGSVLTSFFLLFMVFLGIYLGRKWHGLRKNKVNSRV</sequence>
<keyword evidence="1" id="KW-1133">Transmembrane helix</keyword>
<dbReference type="EMBL" id="MBDM01000012">
    <property type="protein sequence ID" value="OJG01655.1"/>
    <property type="molecule type" value="Genomic_DNA"/>
</dbReference>
<keyword evidence="1" id="KW-0812">Transmembrane</keyword>
<feature type="signal peptide" evidence="2">
    <location>
        <begin position="1"/>
        <end position="22"/>
    </location>
</feature>
<evidence type="ECO:0000313" key="3">
    <source>
        <dbReference type="EMBL" id="OJG01655.1"/>
    </source>
</evidence>
<evidence type="ECO:0000256" key="2">
    <source>
        <dbReference type="SAM" id="SignalP"/>
    </source>
</evidence>
<evidence type="ECO:0000313" key="4">
    <source>
        <dbReference type="Proteomes" id="UP000183671"/>
    </source>
</evidence>
<evidence type="ECO:0000256" key="1">
    <source>
        <dbReference type="SAM" id="Phobius"/>
    </source>
</evidence>
<organism evidence="3 4">
    <name type="scientific">Streptococcus oralis</name>
    <dbReference type="NCBI Taxonomy" id="1303"/>
    <lineage>
        <taxon>Bacteria</taxon>
        <taxon>Bacillati</taxon>
        <taxon>Bacillota</taxon>
        <taxon>Bacilli</taxon>
        <taxon>Lactobacillales</taxon>
        <taxon>Streptococcaceae</taxon>
        <taxon>Streptococcus</taxon>
    </lineage>
</organism>
<gene>
    <name evidence="3" type="ORF">BBP19_03815</name>
</gene>
<feature type="transmembrane region" description="Helical" evidence="1">
    <location>
        <begin position="125"/>
        <end position="146"/>
    </location>
</feature>
<name>A0A1L8Q2E0_STROR</name>
<feature type="chain" id="PRO_5030030871" evidence="2">
    <location>
        <begin position="23"/>
        <end position="161"/>
    </location>
</feature>
<keyword evidence="1" id="KW-0472">Membrane</keyword>
<accession>A0A1L8Q2E0</accession>
<keyword evidence="2" id="KW-0732">Signal</keyword>